<keyword evidence="1" id="KW-0472">Membrane</keyword>
<dbReference type="AlphaFoldDB" id="F5XRF6"/>
<feature type="transmembrane region" description="Helical" evidence="1">
    <location>
        <begin position="202"/>
        <end position="221"/>
    </location>
</feature>
<protein>
    <recommendedName>
        <fullName evidence="4">DUF4386 family protein</fullName>
    </recommendedName>
</protein>
<feature type="transmembrane region" description="Helical" evidence="1">
    <location>
        <begin position="170"/>
        <end position="195"/>
    </location>
</feature>
<feature type="transmembrane region" description="Helical" evidence="1">
    <location>
        <begin position="227"/>
        <end position="244"/>
    </location>
</feature>
<keyword evidence="1" id="KW-1133">Transmembrane helix</keyword>
<reference evidence="2 3" key="1">
    <citation type="submission" date="2011-05" db="EMBL/GenBank/DDBJ databases">
        <title>Whole genome sequence of Microlunatus phosphovorus NM-1.</title>
        <authorList>
            <person name="Hosoyama A."/>
            <person name="Sasaki K."/>
            <person name="Harada T."/>
            <person name="Igarashi R."/>
            <person name="Kawakoshi A."/>
            <person name="Sasagawa M."/>
            <person name="Fukada J."/>
            <person name="Nakamura S."/>
            <person name="Katano Y."/>
            <person name="Hanada S."/>
            <person name="Kamagata Y."/>
            <person name="Nakamura N."/>
            <person name="Yamazaki S."/>
            <person name="Fujita N."/>
        </authorList>
    </citation>
    <scope>NUCLEOTIDE SEQUENCE [LARGE SCALE GENOMIC DNA]</scope>
    <source>
        <strain evidence="3">ATCC 700054 / DSM 10555 / JCM 9379 / NBRC 101784 / NCIMB 13414 / VKM Ac-1990 / NM-1</strain>
    </source>
</reference>
<feature type="transmembrane region" description="Helical" evidence="1">
    <location>
        <begin position="94"/>
        <end position="113"/>
    </location>
</feature>
<dbReference type="STRING" id="1032480.MLP_16320"/>
<keyword evidence="3" id="KW-1185">Reference proteome</keyword>
<dbReference type="KEGG" id="mph:MLP_16320"/>
<dbReference type="HOGENOM" id="CLU_1033680_0_0_11"/>
<evidence type="ECO:0000256" key="1">
    <source>
        <dbReference type="SAM" id="Phobius"/>
    </source>
</evidence>
<gene>
    <name evidence="2" type="ordered locus">MLP_16320</name>
</gene>
<sequence>MEAYPVNLTGPSLWRIGGSMNTTKPSAGSRQLLTAGLVCLLLTPLVTMAADIVRMMAERSGALVGMVSGTGADQTAAMFATIEANLGTYQLASWLALAAAIVAIPGVAAVRTLTADRSPRWSMAALITGICLVIGEFVHLMGYYAWNQILVAFPDREAAIAVSDLTQQNVFGLVVFSPYLIGVLLFWPFAAVALWRSRAIPIWAFVLVLVGGLVMTVAGSSYLTSPVWAIATTVGLAPALVTQLRSARTAANNSAMAATEVSTSSSVVR</sequence>
<evidence type="ECO:0000313" key="2">
    <source>
        <dbReference type="EMBL" id="BAK34646.1"/>
    </source>
</evidence>
<feature type="transmembrane region" description="Helical" evidence="1">
    <location>
        <begin position="125"/>
        <end position="146"/>
    </location>
</feature>
<keyword evidence="1" id="KW-0812">Transmembrane</keyword>
<evidence type="ECO:0008006" key="4">
    <source>
        <dbReference type="Google" id="ProtNLM"/>
    </source>
</evidence>
<organism evidence="2 3">
    <name type="scientific">Microlunatus phosphovorus (strain ATCC 700054 / DSM 10555 / JCM 9379 / NBRC 101784 / NCIMB 13414 / VKM Ac-1990 / NM-1)</name>
    <dbReference type="NCBI Taxonomy" id="1032480"/>
    <lineage>
        <taxon>Bacteria</taxon>
        <taxon>Bacillati</taxon>
        <taxon>Actinomycetota</taxon>
        <taxon>Actinomycetes</taxon>
        <taxon>Propionibacteriales</taxon>
        <taxon>Propionibacteriaceae</taxon>
        <taxon>Microlunatus</taxon>
    </lineage>
</organism>
<dbReference type="EMBL" id="AP012204">
    <property type="protein sequence ID" value="BAK34646.1"/>
    <property type="molecule type" value="Genomic_DNA"/>
</dbReference>
<feature type="transmembrane region" description="Helical" evidence="1">
    <location>
        <begin position="32"/>
        <end position="50"/>
    </location>
</feature>
<accession>F5XRF6</accession>
<evidence type="ECO:0000313" key="3">
    <source>
        <dbReference type="Proteomes" id="UP000007947"/>
    </source>
</evidence>
<proteinExistence type="predicted"/>
<name>F5XRF6_MICPN</name>
<dbReference type="Proteomes" id="UP000007947">
    <property type="component" value="Chromosome"/>
</dbReference>
<feature type="transmembrane region" description="Helical" evidence="1">
    <location>
        <begin position="62"/>
        <end position="82"/>
    </location>
</feature>